<sequence>MDKRNERNERNLSLKIVLLVTVFCAFSALGFSFFKDVKTAQYEQRQAQFQKTDSMKEIAKNEFERIGAVEQSYVYTYKDFDSGITRDSVHIVRNLTLVLVSNNESFALDREIHLIKPGASVWKGEKNGVNYLCVGDEIISCSTVNKILVESAY</sequence>
<evidence type="ECO:0000313" key="2">
    <source>
        <dbReference type="EMBL" id="AXX63300.1"/>
    </source>
</evidence>
<proteinExistence type="predicted"/>
<dbReference type="EMBL" id="CP019292">
    <property type="protein sequence ID" value="AXX63300.1"/>
    <property type="molecule type" value="Genomic_DNA"/>
</dbReference>
<keyword evidence="1" id="KW-1133">Transmembrane helix</keyword>
<evidence type="ECO:0000313" key="3">
    <source>
        <dbReference type="Proteomes" id="UP000263418"/>
    </source>
</evidence>
<protein>
    <submittedName>
        <fullName evidence="2">Uncharacterized protein</fullName>
    </submittedName>
</protein>
<organism evidence="2 3">
    <name type="scientific">Vibrio vulnificus</name>
    <dbReference type="NCBI Taxonomy" id="672"/>
    <lineage>
        <taxon>Bacteria</taxon>
        <taxon>Pseudomonadati</taxon>
        <taxon>Pseudomonadota</taxon>
        <taxon>Gammaproteobacteria</taxon>
        <taxon>Vibrionales</taxon>
        <taxon>Vibrionaceae</taxon>
        <taxon>Vibrio</taxon>
    </lineage>
</organism>
<name>A0AAN1PUY0_VIBVL</name>
<reference evidence="2 3" key="1">
    <citation type="submission" date="2017-03" db="EMBL/GenBank/DDBJ databases">
        <title>Complete Genome Sequence of Vibrio vulnificus FORC_053.</title>
        <authorList>
            <consortium name="Food-borne Pathogen Omics Research Center"/>
            <person name="Chung H.Y."/>
            <person name="Na E.J."/>
            <person name="Song J.S."/>
            <person name="Kim H."/>
            <person name="Lee J.-H."/>
            <person name="Ryu S."/>
            <person name="Choi S.H."/>
        </authorList>
    </citation>
    <scope>NUCLEOTIDE SEQUENCE [LARGE SCALE GENOMIC DNA]</scope>
    <source>
        <strain evidence="2 3">FORC_053</strain>
    </source>
</reference>
<keyword evidence="1" id="KW-0472">Membrane</keyword>
<accession>A0AAN1PUY0</accession>
<evidence type="ECO:0000256" key="1">
    <source>
        <dbReference type="SAM" id="Phobius"/>
    </source>
</evidence>
<gene>
    <name evidence="2" type="ORF">FORC53_4961</name>
</gene>
<keyword evidence="1" id="KW-0812">Transmembrane</keyword>
<dbReference type="AlphaFoldDB" id="A0AAN1PUY0"/>
<dbReference type="Proteomes" id="UP000263418">
    <property type="component" value="Chromosome 3"/>
</dbReference>
<feature type="transmembrane region" description="Helical" evidence="1">
    <location>
        <begin position="12"/>
        <end position="34"/>
    </location>
</feature>
<dbReference type="RefSeq" id="WP_118894968.1">
    <property type="nucleotide sequence ID" value="NZ_CP019292.1"/>
</dbReference>